<evidence type="ECO:0000313" key="9">
    <source>
        <dbReference type="EMBL" id="KAG7571494.1"/>
    </source>
</evidence>
<dbReference type="Proteomes" id="UP000812966">
    <property type="component" value="Unassembled WGS sequence"/>
</dbReference>
<dbReference type="GO" id="GO:0000981">
    <property type="term" value="F:DNA-binding transcription factor activity, RNA polymerase II-specific"/>
    <property type="evidence" value="ECO:0007669"/>
    <property type="project" value="TreeGrafter"/>
</dbReference>
<feature type="region of interest" description="Disordered" evidence="7">
    <location>
        <begin position="109"/>
        <end position="241"/>
    </location>
</feature>
<evidence type="ECO:0000256" key="6">
    <source>
        <dbReference type="SAM" id="Coils"/>
    </source>
</evidence>
<dbReference type="PROSITE" id="PS50888">
    <property type="entry name" value="BHLH"/>
    <property type="match status" value="1"/>
</dbReference>
<dbReference type="GO" id="GO:0046983">
    <property type="term" value="F:protein dimerization activity"/>
    <property type="evidence" value="ECO:0007669"/>
    <property type="project" value="InterPro"/>
</dbReference>
<dbReference type="AlphaFoldDB" id="A0A8K0NVL2"/>
<keyword evidence="4" id="KW-0804">Transcription</keyword>
<dbReference type="EMBL" id="JABELV010000006">
    <property type="protein sequence ID" value="KAG7571494.1"/>
    <property type="molecule type" value="Genomic_DNA"/>
</dbReference>
<dbReference type="SUPFAM" id="SSF47459">
    <property type="entry name" value="HLH, helix-loop-helix DNA-binding domain"/>
    <property type="match status" value="1"/>
</dbReference>
<comment type="subcellular location">
    <subcellularLocation>
        <location evidence="1">Nucleus</location>
    </subcellularLocation>
</comment>
<dbReference type="SMART" id="SM00353">
    <property type="entry name" value="HLH"/>
    <property type="match status" value="1"/>
</dbReference>
<dbReference type="GO" id="GO:0000978">
    <property type="term" value="F:RNA polymerase II cis-regulatory region sequence-specific DNA binding"/>
    <property type="evidence" value="ECO:0007669"/>
    <property type="project" value="TreeGrafter"/>
</dbReference>
<feature type="compositionally biased region" description="Polar residues" evidence="7">
    <location>
        <begin position="200"/>
        <end position="222"/>
    </location>
</feature>
<feature type="region of interest" description="Disordered" evidence="7">
    <location>
        <begin position="49"/>
        <end position="94"/>
    </location>
</feature>
<feature type="compositionally biased region" description="Low complexity" evidence="7">
    <location>
        <begin position="64"/>
        <end position="77"/>
    </location>
</feature>
<dbReference type="PANTHER" id="PTHR15741:SF27">
    <property type="entry name" value="TRANSCRIPTION FACTOR AP-4"/>
    <property type="match status" value="1"/>
</dbReference>
<organism evidence="9 10">
    <name type="scientific">Filobasidium floriforme</name>
    <dbReference type="NCBI Taxonomy" id="5210"/>
    <lineage>
        <taxon>Eukaryota</taxon>
        <taxon>Fungi</taxon>
        <taxon>Dikarya</taxon>
        <taxon>Basidiomycota</taxon>
        <taxon>Agaricomycotina</taxon>
        <taxon>Tremellomycetes</taxon>
        <taxon>Filobasidiales</taxon>
        <taxon>Filobasidiaceae</taxon>
        <taxon>Filobasidium</taxon>
    </lineage>
</organism>
<evidence type="ECO:0000256" key="3">
    <source>
        <dbReference type="ARBA" id="ARBA00023125"/>
    </source>
</evidence>
<reference evidence="9" key="1">
    <citation type="submission" date="2020-04" db="EMBL/GenBank/DDBJ databases">
        <title>Analysis of mating type loci in Filobasidium floriforme.</title>
        <authorList>
            <person name="Nowrousian M."/>
        </authorList>
    </citation>
    <scope>NUCLEOTIDE SEQUENCE</scope>
    <source>
        <strain evidence="9">CBS 6242</strain>
    </source>
</reference>
<name>A0A8K0NVL2_9TREE</name>
<feature type="region of interest" description="Disordered" evidence="7">
    <location>
        <begin position="282"/>
        <end position="304"/>
    </location>
</feature>
<dbReference type="InterPro" id="IPR036638">
    <property type="entry name" value="HLH_DNA-bd_sf"/>
</dbReference>
<dbReference type="InterPro" id="IPR011598">
    <property type="entry name" value="bHLH_dom"/>
</dbReference>
<accession>A0A8K0NVL2</accession>
<evidence type="ECO:0000256" key="4">
    <source>
        <dbReference type="ARBA" id="ARBA00023163"/>
    </source>
</evidence>
<keyword evidence="2" id="KW-0805">Transcription regulation</keyword>
<dbReference type="InterPro" id="IPR052207">
    <property type="entry name" value="Max-like/E-box_TFs"/>
</dbReference>
<feature type="region of interest" description="Disordered" evidence="7">
    <location>
        <begin position="1"/>
        <end position="29"/>
    </location>
</feature>
<feature type="compositionally biased region" description="Basic and acidic residues" evidence="7">
    <location>
        <begin position="295"/>
        <end position="304"/>
    </location>
</feature>
<evidence type="ECO:0000259" key="8">
    <source>
        <dbReference type="PROSITE" id="PS50888"/>
    </source>
</evidence>
<proteinExistence type="predicted"/>
<evidence type="ECO:0000313" key="10">
    <source>
        <dbReference type="Proteomes" id="UP000812966"/>
    </source>
</evidence>
<dbReference type="Gene3D" id="4.10.280.10">
    <property type="entry name" value="Helix-loop-helix DNA-binding domain"/>
    <property type="match status" value="1"/>
</dbReference>
<dbReference type="PANTHER" id="PTHR15741">
    <property type="entry name" value="BASIC HELIX-LOOP-HELIX ZIP TRANSCRIPTION FACTOR"/>
    <property type="match status" value="1"/>
</dbReference>
<keyword evidence="3" id="KW-0238">DNA-binding</keyword>
<comment type="caution">
    <text evidence="9">The sequence shown here is derived from an EMBL/GenBank/DDBJ whole genome shotgun (WGS) entry which is preliminary data.</text>
</comment>
<dbReference type="GO" id="GO:0005634">
    <property type="term" value="C:nucleus"/>
    <property type="evidence" value="ECO:0007669"/>
    <property type="project" value="UniProtKB-SubCell"/>
</dbReference>
<gene>
    <name evidence="9" type="ORF">FFLO_00510</name>
</gene>
<keyword evidence="10" id="KW-1185">Reference proteome</keyword>
<sequence>MTRELDEQPEMNAIISTTTPAPPDLPASIPTPALAPALLPPINVPSHSQFTGYGQDYPSRFQPGVQSGSGFAGGSSSRPRGHTVAESPGHPPYDIANMFENIPRGVYNPPDDFLRNPRPVHSHVRTGSSSSLPSEHGRSFGIEWFSPSRHGIETPPPGRGSESPAYRSHPQFPSTPGASGPPSRRSTDESNYASPPIATSDYSGSYFSQHSMRNPTSPTSGFTAAMTITGRDSGSGGRRESVTATHPYLITSRRPSLGEAVGAGSGYARAKSPLGSLAQRVPDTMQIDPTGGGSDTRKQEGLEGLPRRDVANDQAIRAMVKQQRIESEQRRRDDMREGFRRLYEILPPNSQKTKTVTLDRAINHIAAMEAANRELHDTVARLRAENQQLRDTNYTLVRTQAKRLGVDELEDNTGFQFEQDYGHRG</sequence>
<feature type="domain" description="BHLH" evidence="8">
    <location>
        <begin position="319"/>
        <end position="368"/>
    </location>
</feature>
<dbReference type="Pfam" id="PF00010">
    <property type="entry name" value="HLH"/>
    <property type="match status" value="1"/>
</dbReference>
<evidence type="ECO:0000256" key="1">
    <source>
        <dbReference type="ARBA" id="ARBA00004123"/>
    </source>
</evidence>
<evidence type="ECO:0000256" key="7">
    <source>
        <dbReference type="SAM" id="MobiDB-lite"/>
    </source>
</evidence>
<keyword evidence="6" id="KW-0175">Coiled coil</keyword>
<evidence type="ECO:0000256" key="5">
    <source>
        <dbReference type="ARBA" id="ARBA00023242"/>
    </source>
</evidence>
<protein>
    <recommendedName>
        <fullName evidence="8">BHLH domain-containing protein</fullName>
    </recommendedName>
</protein>
<keyword evidence="5" id="KW-0539">Nucleus</keyword>
<evidence type="ECO:0000256" key="2">
    <source>
        <dbReference type="ARBA" id="ARBA00023015"/>
    </source>
</evidence>
<feature type="coiled-coil region" evidence="6">
    <location>
        <begin position="365"/>
        <end position="392"/>
    </location>
</feature>